<evidence type="ECO:0000313" key="3">
    <source>
        <dbReference type="EMBL" id="KXX81511.1"/>
    </source>
</evidence>
<proteinExistence type="predicted"/>
<keyword evidence="1" id="KW-0472">Membrane</keyword>
<feature type="transmembrane region" description="Helical" evidence="1">
    <location>
        <begin position="1152"/>
        <end position="1171"/>
    </location>
</feature>
<dbReference type="STRING" id="100816.A0A175WDD0"/>
<dbReference type="Proteomes" id="UP000078237">
    <property type="component" value="Unassembled WGS sequence"/>
</dbReference>
<dbReference type="AlphaFoldDB" id="A0A175WDD0"/>
<protein>
    <submittedName>
        <fullName evidence="3">Lon protease</fullName>
    </submittedName>
</protein>
<dbReference type="SUPFAM" id="SSF52540">
    <property type="entry name" value="P-loop containing nucleoside triphosphate hydrolases"/>
    <property type="match status" value="1"/>
</dbReference>
<dbReference type="GO" id="GO:0008233">
    <property type="term" value="F:peptidase activity"/>
    <property type="evidence" value="ECO:0007669"/>
    <property type="project" value="UniProtKB-KW"/>
</dbReference>
<dbReference type="GO" id="GO:0006508">
    <property type="term" value="P:proteolysis"/>
    <property type="evidence" value="ECO:0007669"/>
    <property type="project" value="UniProtKB-KW"/>
</dbReference>
<evidence type="ECO:0000313" key="4">
    <source>
        <dbReference type="Proteomes" id="UP000078237"/>
    </source>
</evidence>
<keyword evidence="4" id="KW-1185">Reference proteome</keyword>
<dbReference type="InterPro" id="IPR027417">
    <property type="entry name" value="P-loop_NTPase"/>
</dbReference>
<comment type="caution">
    <text evidence="3">The sequence shown here is derived from an EMBL/GenBank/DDBJ whole genome shotgun (WGS) entry which is preliminary data.</text>
</comment>
<reference evidence="3 4" key="1">
    <citation type="journal article" date="2016" name="Genome Announc.">
        <title>Genome Sequence of Madurella mycetomatis mm55, Isolated from a Human Mycetoma Case in Sudan.</title>
        <authorList>
            <person name="Smit S."/>
            <person name="Derks M.F."/>
            <person name="Bervoets S."/>
            <person name="Fahal A."/>
            <person name="van Leeuwen W."/>
            <person name="van Belkum A."/>
            <person name="van de Sande W.W."/>
        </authorList>
    </citation>
    <scope>NUCLEOTIDE SEQUENCE [LARGE SCALE GENOMIC DNA]</scope>
    <source>
        <strain evidence="4">mm55</strain>
    </source>
</reference>
<gene>
    <name evidence="3" type="ORF">MMYC01_202481</name>
</gene>
<name>A0A175WDD0_9PEZI</name>
<dbReference type="OrthoDB" id="37730at2759"/>
<evidence type="ECO:0000259" key="2">
    <source>
        <dbReference type="Pfam" id="PF22942"/>
    </source>
</evidence>
<dbReference type="Gene3D" id="3.40.50.300">
    <property type="entry name" value="P-loop containing nucleotide triphosphate hydrolases"/>
    <property type="match status" value="1"/>
</dbReference>
<feature type="domain" description="DUF7025" evidence="2">
    <location>
        <begin position="177"/>
        <end position="270"/>
    </location>
</feature>
<dbReference type="Pfam" id="PF22942">
    <property type="entry name" value="DUF7025"/>
    <property type="match status" value="1"/>
</dbReference>
<dbReference type="InterPro" id="IPR054289">
    <property type="entry name" value="DUF7025"/>
</dbReference>
<keyword evidence="1" id="KW-1133">Transmembrane helix</keyword>
<feature type="transmembrane region" description="Helical" evidence="1">
    <location>
        <begin position="1124"/>
        <end position="1145"/>
    </location>
</feature>
<keyword evidence="3" id="KW-0378">Hydrolase</keyword>
<evidence type="ECO:0000256" key="1">
    <source>
        <dbReference type="SAM" id="Phobius"/>
    </source>
</evidence>
<dbReference type="PANTHER" id="PTHR46411">
    <property type="entry name" value="FAMILY ATPASE, PUTATIVE-RELATED"/>
    <property type="match status" value="1"/>
</dbReference>
<organism evidence="3 4">
    <name type="scientific">Madurella mycetomatis</name>
    <dbReference type="NCBI Taxonomy" id="100816"/>
    <lineage>
        <taxon>Eukaryota</taxon>
        <taxon>Fungi</taxon>
        <taxon>Dikarya</taxon>
        <taxon>Ascomycota</taxon>
        <taxon>Pezizomycotina</taxon>
        <taxon>Sordariomycetes</taxon>
        <taxon>Sordariomycetidae</taxon>
        <taxon>Sordariales</taxon>
        <taxon>Sordariales incertae sedis</taxon>
        <taxon>Madurella</taxon>
    </lineage>
</organism>
<keyword evidence="1" id="KW-0812">Transmembrane</keyword>
<sequence>MDHETPSLKILEVLRQIKTQLDEFDQRLRNVEVTVKPSTVTSTGSTEAAVTKITTKEFRSFRTKIELRSSGEEYLQEIYIFGRDLLALLRGISGLCLDAGKDTGGDDQSLSFASPFADLMCHFEMLSLVCDEGFREEREFQDLFTGVTWTIDLTNDISQLFRCLETAGDCRAYVTKRRNYVSKGAVLFEHLPGLFGPGTLLINSEDAEDGQVVEVSSCECVSTYLSTSHCVVEYWHFKWNGEAFVRVGGSFQVDRFPGTKPISGLPFRPLVVSEPQNSISNLRAAILKSRHILCFFERVCEIERGEFPTWHYAGASSTARGFGTHENSGRVVVDPEGFSMQNANGPKPLESFGCYCKACTEPKKLGDILTNARGLLLLPTSVEGYNFSEGQWALFPISKLSKCSWQSDLLETVDVEESIRKMLMADLTTYFNNWRKWLNSSLQDVIWNFRDALVYHFHGPPGVGKTLLAEVMAEFVKRPLLTLGPAGLGLDPVIFDSNLSSLAEHCFRWGAILFIFNDARFLILPCSVDADAMLQARRPGDGLAQNALVTALVNRLGRFRGVLIFSSHTPSVDYALRPYMKQIPFAPLSADQTVKLFTHFLDQLEPSLIQSRALIDYWLQNATGDLNLSGLEIRKLIRDATGRARMMGRGLELDDIIKTWTGKTGRLEEWDMVRDRWRGHSYEEGDDADPRIVDTLLREFGNACSIPDDGRLSLSLTKSFYSALPLDSALHSIGLLQEANKAIRAERWTGTFTVVDWGWPSNSRWQPQEGCVYRPRGPSTTHASTGSQEQWRRAGFALGLRRLLDNDDCGTECGKPWRRLFIKAHLSADPWKFQSPVMPDSAIRHDAGFHIAFYEMIYSDPAKSDESHISRHTVPFYNQNGSWLRKSCFTMCHIPMETTSTSQDAIHWSILCLTPKNFWPSTTYITSRSPSLRAQSAYYVARALGQVASRWRTILQELDELVNVSDVLRQQAHLQDILFDDDAFSTSKRYFWIITFIHEAVSLLDDNIQQWSLYQKRAVVPFMAPLMKDQVEHWREYVQQVLTTADKDASEACEELRQLRQAFCEKLARITVMRDGVSCLVSRKFTTLFSWLQVPCANALSQLFNASAVMESRASTQLGENVKLLTFVSIFFLPLGLCVAIWSINESYNRDTLLIVATIVATITYFVTFNLNNIVRVMGNIYAPRRRSLVAEMEQDAKWSSLGRRFQAFQRSEAGQKKPSEWLIPVFFLVRMLRGVKAVVSGLFKLI</sequence>
<accession>A0A175WDD0</accession>
<keyword evidence="3" id="KW-0645">Protease</keyword>
<dbReference type="PANTHER" id="PTHR46411:SF2">
    <property type="entry name" value="AAA+ ATPASE DOMAIN-CONTAINING PROTEIN"/>
    <property type="match status" value="1"/>
</dbReference>
<dbReference type="VEuPathDB" id="FungiDB:MMYC01_202481"/>
<dbReference type="EMBL" id="LCTW02000033">
    <property type="protein sequence ID" value="KXX81511.1"/>
    <property type="molecule type" value="Genomic_DNA"/>
</dbReference>